<dbReference type="InterPro" id="IPR016729">
    <property type="entry name" value="FADD"/>
</dbReference>
<dbReference type="Gene3D" id="1.10.533.10">
    <property type="entry name" value="Death Domain, Fas"/>
    <property type="match status" value="1"/>
</dbReference>
<dbReference type="Pfam" id="PF00531">
    <property type="entry name" value="Death"/>
    <property type="match status" value="1"/>
</dbReference>
<dbReference type="SUPFAM" id="SSF47986">
    <property type="entry name" value="DEATH domain"/>
    <property type="match status" value="1"/>
</dbReference>
<dbReference type="PANTHER" id="PTHR15077:SF9">
    <property type="entry name" value="C-TERMINAL OF ROC (COR) DOMAIN-CONTAINING PROTEIN"/>
    <property type="match status" value="1"/>
</dbReference>
<feature type="non-terminal residue" evidence="2">
    <location>
        <position position="1"/>
    </location>
</feature>
<gene>
    <name evidence="2" type="ORF">PEVE_00037050</name>
</gene>
<dbReference type="InterPro" id="IPR011029">
    <property type="entry name" value="DEATH-like_dom_sf"/>
</dbReference>
<dbReference type="SMART" id="SM00005">
    <property type="entry name" value="DEATH"/>
    <property type="match status" value="1"/>
</dbReference>
<organism evidence="2 3">
    <name type="scientific">Porites evermanni</name>
    <dbReference type="NCBI Taxonomy" id="104178"/>
    <lineage>
        <taxon>Eukaryota</taxon>
        <taxon>Metazoa</taxon>
        <taxon>Cnidaria</taxon>
        <taxon>Anthozoa</taxon>
        <taxon>Hexacorallia</taxon>
        <taxon>Scleractinia</taxon>
        <taxon>Fungiina</taxon>
        <taxon>Poritidae</taxon>
        <taxon>Porites</taxon>
    </lineage>
</organism>
<keyword evidence="3" id="KW-1185">Reference proteome</keyword>
<dbReference type="EMBL" id="CALNXI010000006">
    <property type="protein sequence ID" value="CAH3014108.1"/>
    <property type="molecule type" value="Genomic_DNA"/>
</dbReference>
<accession>A0ABN8LAY1</accession>
<proteinExistence type="predicted"/>
<dbReference type="CDD" id="cd01670">
    <property type="entry name" value="Death"/>
    <property type="match status" value="1"/>
</dbReference>
<protein>
    <recommendedName>
        <fullName evidence="1">Death domain-containing protein</fullName>
    </recommendedName>
</protein>
<sequence length="120" mass="13520">ASLPPVGLSPSHKILEPADIHDYKLPDNIGLKWKDLARELNYYQPTIEAIETGKVYRTKECCIELLVLWIKREGNNATAVRLADTLRRIGLRNLADILVCPISDPCQVSIKQNLLSRRAS</sequence>
<reference evidence="2 3" key="1">
    <citation type="submission" date="2022-05" db="EMBL/GenBank/DDBJ databases">
        <authorList>
            <consortium name="Genoscope - CEA"/>
            <person name="William W."/>
        </authorList>
    </citation>
    <scope>NUCLEOTIDE SEQUENCE [LARGE SCALE GENOMIC DNA]</scope>
</reference>
<dbReference type="Proteomes" id="UP001159427">
    <property type="component" value="Unassembled WGS sequence"/>
</dbReference>
<evidence type="ECO:0000259" key="1">
    <source>
        <dbReference type="PROSITE" id="PS50017"/>
    </source>
</evidence>
<dbReference type="PROSITE" id="PS50017">
    <property type="entry name" value="DEATH_DOMAIN"/>
    <property type="match status" value="1"/>
</dbReference>
<name>A0ABN8LAY1_9CNID</name>
<dbReference type="PANTHER" id="PTHR15077">
    <property type="entry name" value="FAS-ASSOCIATING DEATH DOMAIN-CONTAINING PROTEIN FADD"/>
    <property type="match status" value="1"/>
</dbReference>
<evidence type="ECO:0000313" key="3">
    <source>
        <dbReference type="Proteomes" id="UP001159427"/>
    </source>
</evidence>
<comment type="caution">
    <text evidence="2">The sequence shown here is derived from an EMBL/GenBank/DDBJ whole genome shotgun (WGS) entry which is preliminary data.</text>
</comment>
<feature type="domain" description="Death" evidence="1">
    <location>
        <begin position="25"/>
        <end position="102"/>
    </location>
</feature>
<dbReference type="InterPro" id="IPR000488">
    <property type="entry name" value="Death_dom"/>
</dbReference>
<evidence type="ECO:0000313" key="2">
    <source>
        <dbReference type="EMBL" id="CAH3014108.1"/>
    </source>
</evidence>